<evidence type="ECO:0000256" key="10">
    <source>
        <dbReference type="PIRSR" id="PIRSR500134-3"/>
    </source>
</evidence>
<accession>A0A9X1QQK0</accession>
<dbReference type="SUPFAM" id="SSF48179">
    <property type="entry name" value="6-phosphogluconate dehydrogenase C-terminal domain-like"/>
    <property type="match status" value="1"/>
</dbReference>
<evidence type="ECO:0000259" key="11">
    <source>
        <dbReference type="SMART" id="SM00984"/>
    </source>
</evidence>
<dbReference type="InterPro" id="IPR036291">
    <property type="entry name" value="NAD(P)-bd_dom_sf"/>
</dbReference>
<evidence type="ECO:0000256" key="4">
    <source>
        <dbReference type="ARBA" id="ARBA00023002"/>
    </source>
</evidence>
<dbReference type="Pfam" id="PF00984">
    <property type="entry name" value="UDPG_MGDP_dh"/>
    <property type="match status" value="1"/>
</dbReference>
<dbReference type="AlphaFoldDB" id="A0A9X1QQK0"/>
<dbReference type="SUPFAM" id="SSF52413">
    <property type="entry name" value="UDP-glucose/GDP-mannose dehydrogenase C-terminal domain"/>
    <property type="match status" value="1"/>
</dbReference>
<evidence type="ECO:0000313" key="13">
    <source>
        <dbReference type="Proteomes" id="UP001139336"/>
    </source>
</evidence>
<dbReference type="GO" id="GO:0003979">
    <property type="term" value="F:UDP-glucose 6-dehydrogenase activity"/>
    <property type="evidence" value="ECO:0007669"/>
    <property type="project" value="UniProtKB-EC"/>
</dbReference>
<feature type="binding site" evidence="9">
    <location>
        <begin position="154"/>
        <end position="157"/>
    </location>
    <ligand>
        <name>substrate</name>
    </ligand>
</feature>
<comment type="similarity">
    <text evidence="2 7">Belongs to the UDP-glucose/GDP-mannose dehydrogenase family.</text>
</comment>
<evidence type="ECO:0000256" key="9">
    <source>
        <dbReference type="PIRSR" id="PIRSR500134-2"/>
    </source>
</evidence>
<dbReference type="GO" id="GO:0000271">
    <property type="term" value="P:polysaccharide biosynthetic process"/>
    <property type="evidence" value="ECO:0007669"/>
    <property type="project" value="InterPro"/>
</dbReference>
<sequence length="427" mass="45252">MRLSVIGLGYLGVTHAVCMASLGHEVIGIDIDPARVEALSRGTLPFHEPGVGPLLTQGLDAHRLTFSTSPAEAARHATVHFLTVGTPQRAESPAADLSQVHAAVDSLIPALPPGEHLVVGKSTVPVGTAAELALRARERAPEGVDVEIAWNPEFLREGHGVEDTLAPDRIVIGVNSDAAARTLSSVYAEPIGAGAPLLRMDLASAELVKSAANAFLATKISFINAMAEVCEAAGADISHLSRALGLDSRIGPRFLHAGLGFGGGCLPKDIRAFIARAEELGVPESLAFLSEVDAINQRRRLRAVSLAEEMLGGVEGRRVTVLGAAFKPHSDDTRDSPALAVAEALRARGARVTVYDPEVRVGTAPSLEGALEGAELLILATEWECFRTLDPRLTGRLTAARRIIDARNVLCAEEWRREGWQVRALGR</sequence>
<evidence type="ECO:0000256" key="2">
    <source>
        <dbReference type="ARBA" id="ARBA00006601"/>
    </source>
</evidence>
<feature type="binding site" evidence="10">
    <location>
        <position position="334"/>
    </location>
    <ligand>
        <name>NAD(+)</name>
        <dbReference type="ChEBI" id="CHEBI:57540"/>
    </ligand>
</feature>
<feature type="binding site" evidence="10">
    <location>
        <position position="268"/>
    </location>
    <ligand>
        <name>NAD(+)</name>
        <dbReference type="ChEBI" id="CHEBI:57540"/>
    </ligand>
</feature>
<feature type="binding site" evidence="10">
    <location>
        <position position="35"/>
    </location>
    <ligand>
        <name>NAD(+)</name>
        <dbReference type="ChEBI" id="CHEBI:57540"/>
    </ligand>
</feature>
<dbReference type="InterPro" id="IPR014027">
    <property type="entry name" value="UDP-Glc/GDP-Man_DH_C"/>
</dbReference>
<dbReference type="InterPro" id="IPR014026">
    <property type="entry name" value="UDP-Glc/GDP-Man_DH_dimer"/>
</dbReference>
<dbReference type="PIRSF" id="PIRSF500134">
    <property type="entry name" value="UDPglc_DH_bac"/>
    <property type="match status" value="1"/>
</dbReference>
<dbReference type="RefSeq" id="WP_236119439.1">
    <property type="nucleotide sequence ID" value="NZ_JAKGSI010000004.1"/>
</dbReference>
<keyword evidence="13" id="KW-1185">Reference proteome</keyword>
<evidence type="ECO:0000256" key="7">
    <source>
        <dbReference type="PIRNR" id="PIRNR000124"/>
    </source>
</evidence>
<organism evidence="12 13">
    <name type="scientific">Corynebacterium uropygiale</name>
    <dbReference type="NCBI Taxonomy" id="1775911"/>
    <lineage>
        <taxon>Bacteria</taxon>
        <taxon>Bacillati</taxon>
        <taxon>Actinomycetota</taxon>
        <taxon>Actinomycetes</taxon>
        <taxon>Mycobacteriales</taxon>
        <taxon>Corynebacteriaceae</taxon>
        <taxon>Corynebacterium</taxon>
    </lineage>
</organism>
<dbReference type="InterPro" id="IPR001732">
    <property type="entry name" value="UDP-Glc/GDP-Man_DH_N"/>
</dbReference>
<dbReference type="EC" id="1.1.1.22" evidence="3 7"/>
<dbReference type="EMBL" id="JAKGSI010000004">
    <property type="protein sequence ID" value="MCF4007301.1"/>
    <property type="molecule type" value="Genomic_DNA"/>
</dbReference>
<dbReference type="PANTHER" id="PTHR43750">
    <property type="entry name" value="UDP-GLUCOSE 6-DEHYDROGENASE TUAD"/>
    <property type="match status" value="1"/>
</dbReference>
<feature type="binding site" evidence="10">
    <location>
        <position position="30"/>
    </location>
    <ligand>
        <name>NAD(+)</name>
        <dbReference type="ChEBI" id="CHEBI:57540"/>
    </ligand>
</feature>
<feature type="binding site" evidence="10">
    <location>
        <position position="86"/>
    </location>
    <ligand>
        <name>NAD(+)</name>
        <dbReference type="ChEBI" id="CHEBI:57540"/>
    </ligand>
</feature>
<protein>
    <recommendedName>
        <fullName evidence="3 7">UDP-glucose 6-dehydrogenase</fullName>
        <ecNumber evidence="3 7">1.1.1.22</ecNumber>
    </recommendedName>
</protein>
<comment type="pathway">
    <text evidence="1">Nucleotide-sugar biosynthesis; UDP-alpha-D-glucuronate biosynthesis; UDP-alpha-D-glucuronate from UDP-alpha-D-glucose: step 1/1.</text>
</comment>
<feature type="binding site" evidence="9">
    <location>
        <position position="209"/>
    </location>
    <ligand>
        <name>substrate</name>
    </ligand>
</feature>
<evidence type="ECO:0000313" key="12">
    <source>
        <dbReference type="EMBL" id="MCF4007301.1"/>
    </source>
</evidence>
<evidence type="ECO:0000256" key="1">
    <source>
        <dbReference type="ARBA" id="ARBA00004701"/>
    </source>
</evidence>
<dbReference type="InterPro" id="IPR028357">
    <property type="entry name" value="UDPglc_DH_bac"/>
</dbReference>
<dbReference type="PANTHER" id="PTHR43750:SF3">
    <property type="entry name" value="UDP-GLUCOSE 6-DEHYDROGENASE TUAD"/>
    <property type="match status" value="1"/>
</dbReference>
<dbReference type="SUPFAM" id="SSF51735">
    <property type="entry name" value="NAD(P)-binding Rossmann-fold domains"/>
    <property type="match status" value="1"/>
</dbReference>
<dbReference type="Proteomes" id="UP001139336">
    <property type="component" value="Unassembled WGS sequence"/>
</dbReference>
<dbReference type="NCBIfam" id="TIGR03026">
    <property type="entry name" value="NDP-sugDHase"/>
    <property type="match status" value="1"/>
</dbReference>
<name>A0A9X1QQK0_9CORY</name>
<dbReference type="PIRSF" id="PIRSF000124">
    <property type="entry name" value="UDPglc_GDPman_dh"/>
    <property type="match status" value="1"/>
</dbReference>
<dbReference type="Pfam" id="PF03721">
    <property type="entry name" value="UDPG_MGDP_dh_N"/>
    <property type="match status" value="1"/>
</dbReference>
<feature type="binding site" evidence="9">
    <location>
        <position position="262"/>
    </location>
    <ligand>
        <name>substrate</name>
    </ligand>
</feature>
<feature type="binding site" evidence="9">
    <location>
        <position position="327"/>
    </location>
    <ligand>
        <name>substrate</name>
    </ligand>
</feature>
<feature type="domain" description="UDP-glucose/GDP-mannose dehydrogenase C-terminal" evidence="11">
    <location>
        <begin position="320"/>
        <end position="412"/>
    </location>
</feature>
<feature type="binding site" evidence="10">
    <location>
        <position position="157"/>
    </location>
    <ligand>
        <name>NAD(+)</name>
        <dbReference type="ChEBI" id="CHEBI:57540"/>
    </ligand>
</feature>
<feature type="binding site" evidence="10">
    <location>
        <position position="123"/>
    </location>
    <ligand>
        <name>NAD(+)</name>
        <dbReference type="ChEBI" id="CHEBI:57540"/>
    </ligand>
</feature>
<keyword evidence="4 7" id="KW-0560">Oxidoreductase</keyword>
<comment type="catalytic activity">
    <reaction evidence="6 7">
        <text>UDP-alpha-D-glucose + 2 NAD(+) + H2O = UDP-alpha-D-glucuronate + 2 NADH + 3 H(+)</text>
        <dbReference type="Rhea" id="RHEA:23596"/>
        <dbReference type="ChEBI" id="CHEBI:15377"/>
        <dbReference type="ChEBI" id="CHEBI:15378"/>
        <dbReference type="ChEBI" id="CHEBI:57540"/>
        <dbReference type="ChEBI" id="CHEBI:57945"/>
        <dbReference type="ChEBI" id="CHEBI:58052"/>
        <dbReference type="ChEBI" id="CHEBI:58885"/>
        <dbReference type="EC" id="1.1.1.22"/>
    </reaction>
</comment>
<dbReference type="Gene3D" id="3.40.50.720">
    <property type="entry name" value="NAD(P)-binding Rossmann-like Domain"/>
    <property type="match status" value="2"/>
</dbReference>
<dbReference type="InterPro" id="IPR017476">
    <property type="entry name" value="UDP-Glc/GDP-Man"/>
</dbReference>
<evidence type="ECO:0000256" key="8">
    <source>
        <dbReference type="PIRSR" id="PIRSR500134-1"/>
    </source>
</evidence>
<keyword evidence="5 7" id="KW-0520">NAD</keyword>
<evidence type="ECO:0000256" key="6">
    <source>
        <dbReference type="ARBA" id="ARBA00047473"/>
    </source>
</evidence>
<gene>
    <name evidence="12" type="ORF">L1O03_08960</name>
</gene>
<dbReference type="GO" id="GO:0051287">
    <property type="term" value="F:NAD binding"/>
    <property type="evidence" value="ECO:0007669"/>
    <property type="project" value="InterPro"/>
</dbReference>
<comment type="caution">
    <text evidence="12">The sequence shown here is derived from an EMBL/GenBank/DDBJ whole genome shotgun (WGS) entry which is preliminary data.</text>
</comment>
<dbReference type="SMART" id="SM00984">
    <property type="entry name" value="UDPG_MGDP_dh_C"/>
    <property type="match status" value="1"/>
</dbReference>
<evidence type="ECO:0000256" key="5">
    <source>
        <dbReference type="ARBA" id="ARBA00023027"/>
    </source>
</evidence>
<proteinExistence type="inferred from homology"/>
<evidence type="ECO:0000256" key="3">
    <source>
        <dbReference type="ARBA" id="ARBA00012954"/>
    </source>
</evidence>
<dbReference type="InterPro" id="IPR008927">
    <property type="entry name" value="6-PGluconate_DH-like_C_sf"/>
</dbReference>
<dbReference type="Gene3D" id="1.20.5.100">
    <property type="entry name" value="Cytochrome c1, transmembrane anchor, C-terminal"/>
    <property type="match status" value="1"/>
</dbReference>
<reference evidence="12" key="1">
    <citation type="submission" date="2022-01" db="EMBL/GenBank/DDBJ databases">
        <title>Corynebacterium sp. nov isolated from isolated from the feces of the greater white-fronted geese (Anser albifrons) at Poyang Lake, PR China.</title>
        <authorList>
            <person name="Liu Q."/>
        </authorList>
    </citation>
    <scope>NUCLEOTIDE SEQUENCE</scope>
    <source>
        <strain evidence="12">JCM 32435</strain>
    </source>
</reference>
<dbReference type="InterPro" id="IPR036220">
    <property type="entry name" value="UDP-Glc/GDP-Man_DH_C_sf"/>
</dbReference>
<feature type="active site" description="Nucleophile" evidence="8">
    <location>
        <position position="265"/>
    </location>
</feature>
<feature type="binding site" evidence="9">
    <location>
        <begin position="254"/>
        <end position="258"/>
    </location>
    <ligand>
        <name>substrate</name>
    </ligand>
</feature>
<dbReference type="Pfam" id="PF03720">
    <property type="entry name" value="UDPG_MGDP_dh_C"/>
    <property type="match status" value="1"/>
</dbReference>